<feature type="domain" description="Capsule synthesis protein CapA" evidence="2">
    <location>
        <begin position="58"/>
        <end position="339"/>
    </location>
</feature>
<dbReference type="Pfam" id="PF09587">
    <property type="entry name" value="PGA_cap"/>
    <property type="match status" value="1"/>
</dbReference>
<accession>A0A2U2BYB5</accession>
<dbReference type="EMBL" id="QEXV01000001">
    <property type="protein sequence ID" value="PWE18944.1"/>
    <property type="molecule type" value="Genomic_DNA"/>
</dbReference>
<organism evidence="3 4">
    <name type="scientific">Marinicauda salina</name>
    <dbReference type="NCBI Taxonomy" id="2135793"/>
    <lineage>
        <taxon>Bacteria</taxon>
        <taxon>Pseudomonadati</taxon>
        <taxon>Pseudomonadota</taxon>
        <taxon>Alphaproteobacteria</taxon>
        <taxon>Maricaulales</taxon>
        <taxon>Maricaulaceae</taxon>
        <taxon>Marinicauda</taxon>
    </lineage>
</organism>
<dbReference type="OrthoDB" id="9810718at2"/>
<dbReference type="AlphaFoldDB" id="A0A2U2BYB5"/>
<evidence type="ECO:0000256" key="1">
    <source>
        <dbReference type="ARBA" id="ARBA00005662"/>
    </source>
</evidence>
<dbReference type="InterPro" id="IPR052169">
    <property type="entry name" value="CW_Biosynth-Accessory"/>
</dbReference>
<protein>
    <submittedName>
        <fullName evidence="3">Poly-gamma-glutamate biosynthesis protein</fullName>
    </submittedName>
</protein>
<comment type="caution">
    <text evidence="3">The sequence shown here is derived from an EMBL/GenBank/DDBJ whole genome shotgun (WGS) entry which is preliminary data.</text>
</comment>
<dbReference type="InterPro" id="IPR029052">
    <property type="entry name" value="Metallo-depent_PP-like"/>
</dbReference>
<sequence length="422" mass="44827">MDPPTHAHAARLRCALTRRAAVASGACAAAGAALGAGRGAAEESPEAAAAAGRAATVSLALAGDVMTGRGVDQILPHPGDPRLYEPYMTSAADYVALAERAGGEIPRRVAWDYVWGDLLGELAARPADAFIINLETAVTGALEPAPKSINYRMSPANAPVLTAAGVDCAVLANNHVLDWGRAGLADTLDAIEAIGLPGAGAGRTAGEAAAPAVLPLGDGRRALVFAWGCADSGIPPDWAAESDRPGVNFLRDFSDASLEEIAATIDAWKGRGDIAIASIHWGSNWGYDIPDAHRRFARGLIDRARIDLVHGHSSHHPRAVEVHAGKLVLYGCGDFLNDYEGIRGRETFRGELVLLYRPELDARSGALRRLVMAPFRIHRFRLQRASGAEADWLRGVMDREARRFGARVRAVPERELVLDDFA</sequence>
<name>A0A2U2BYB5_9PROT</name>
<dbReference type="SUPFAM" id="SSF56300">
    <property type="entry name" value="Metallo-dependent phosphatases"/>
    <property type="match status" value="1"/>
</dbReference>
<evidence type="ECO:0000259" key="2">
    <source>
        <dbReference type="SMART" id="SM00854"/>
    </source>
</evidence>
<proteinExistence type="inferred from homology"/>
<keyword evidence="4" id="KW-1185">Reference proteome</keyword>
<dbReference type="Gene3D" id="3.60.21.10">
    <property type="match status" value="1"/>
</dbReference>
<comment type="similarity">
    <text evidence="1">Belongs to the CapA family.</text>
</comment>
<dbReference type="CDD" id="cd07381">
    <property type="entry name" value="MPP_CapA"/>
    <property type="match status" value="1"/>
</dbReference>
<dbReference type="InterPro" id="IPR006311">
    <property type="entry name" value="TAT_signal"/>
</dbReference>
<dbReference type="PANTHER" id="PTHR33393">
    <property type="entry name" value="POLYGLUTAMINE SYNTHESIS ACCESSORY PROTEIN RV0574C-RELATED"/>
    <property type="match status" value="1"/>
</dbReference>
<dbReference type="InterPro" id="IPR019079">
    <property type="entry name" value="Capsule_synth_CapA"/>
</dbReference>
<gene>
    <name evidence="3" type="ORF">DDZ18_03225</name>
</gene>
<dbReference type="PANTHER" id="PTHR33393:SF11">
    <property type="entry name" value="POLYGLUTAMINE SYNTHESIS ACCESSORY PROTEIN RV0574C-RELATED"/>
    <property type="match status" value="1"/>
</dbReference>
<dbReference type="SMART" id="SM00854">
    <property type="entry name" value="PGA_cap"/>
    <property type="match status" value="1"/>
</dbReference>
<dbReference type="PROSITE" id="PS51318">
    <property type="entry name" value="TAT"/>
    <property type="match status" value="1"/>
</dbReference>
<evidence type="ECO:0000313" key="3">
    <source>
        <dbReference type="EMBL" id="PWE18944.1"/>
    </source>
</evidence>
<reference evidence="4" key="1">
    <citation type="submission" date="2018-05" db="EMBL/GenBank/DDBJ databases">
        <authorList>
            <person name="Liu B.-T."/>
        </authorList>
    </citation>
    <scope>NUCLEOTIDE SEQUENCE [LARGE SCALE GENOMIC DNA]</scope>
    <source>
        <strain evidence="4">WD6-1</strain>
    </source>
</reference>
<evidence type="ECO:0000313" key="4">
    <source>
        <dbReference type="Proteomes" id="UP000245168"/>
    </source>
</evidence>
<dbReference type="Proteomes" id="UP000245168">
    <property type="component" value="Unassembled WGS sequence"/>
</dbReference>